<proteinExistence type="predicted"/>
<dbReference type="Proteomes" id="UP000091926">
    <property type="component" value="Chromosome"/>
</dbReference>
<dbReference type="KEGG" id="bfz:BAU07_06370"/>
<dbReference type="AlphaFoldDB" id="A0A193GBE9"/>
<dbReference type="STRING" id="463014.BAU07_06370"/>
<reference evidence="2 3" key="1">
    <citation type="submission" date="2016-06" db="EMBL/GenBank/DDBJ databases">
        <title>Complete genome sequences of Bordetella bronchialis and Bordetella flabilis.</title>
        <authorList>
            <person name="LiPuma J.J."/>
            <person name="Spilker T."/>
        </authorList>
    </citation>
    <scope>NUCLEOTIDE SEQUENCE [LARGE SCALE GENOMIC DNA]</scope>
    <source>
        <strain evidence="2 3">AU10664</strain>
    </source>
</reference>
<name>A0A193GBE9_9BORD</name>
<dbReference type="OrthoDB" id="9115122at2"/>
<gene>
    <name evidence="2" type="ORF">BAU07_06370</name>
</gene>
<organism evidence="2 3">
    <name type="scientific">Bordetella flabilis</name>
    <dbReference type="NCBI Taxonomy" id="463014"/>
    <lineage>
        <taxon>Bacteria</taxon>
        <taxon>Pseudomonadati</taxon>
        <taxon>Pseudomonadota</taxon>
        <taxon>Betaproteobacteria</taxon>
        <taxon>Burkholderiales</taxon>
        <taxon>Alcaligenaceae</taxon>
        <taxon>Bordetella</taxon>
    </lineage>
</organism>
<feature type="region of interest" description="Disordered" evidence="1">
    <location>
        <begin position="50"/>
        <end position="74"/>
    </location>
</feature>
<evidence type="ECO:0000313" key="2">
    <source>
        <dbReference type="EMBL" id="ANN76786.1"/>
    </source>
</evidence>
<accession>A0A193GBE9</accession>
<evidence type="ECO:0000256" key="1">
    <source>
        <dbReference type="SAM" id="MobiDB-lite"/>
    </source>
</evidence>
<dbReference type="RefSeq" id="WP_066655090.1">
    <property type="nucleotide sequence ID" value="NZ_CBCSCL010000017.1"/>
</dbReference>
<evidence type="ECO:0000313" key="3">
    <source>
        <dbReference type="Proteomes" id="UP000091926"/>
    </source>
</evidence>
<keyword evidence="3" id="KW-1185">Reference proteome</keyword>
<dbReference type="EMBL" id="CP016172">
    <property type="protein sequence ID" value="ANN76786.1"/>
    <property type="molecule type" value="Genomic_DNA"/>
</dbReference>
<feature type="region of interest" description="Disordered" evidence="1">
    <location>
        <begin position="161"/>
        <end position="201"/>
    </location>
</feature>
<protein>
    <submittedName>
        <fullName evidence="2">Uncharacterized protein</fullName>
    </submittedName>
</protein>
<sequence length="201" mass="21333">MTPIDHETAITRQHAAAQCWCHAITTINMRMALCPTCGKKRCPHATDRLNLTTRSNEPGQAGNFHSEPAAQRDTDAPAQQFIMFPTGCLLPAAQGDEATIRISRTVQLSGNSGELADPTIRNSLMVGHGYERSALQLISDIASGSRTVNSQPHIAKIAQDALSRPGGGISASSRPETRLGTGSEGGGISQPPRARDAERAL</sequence>